<accession>A0A670IPQ1</accession>
<proteinExistence type="predicted"/>
<dbReference type="InterPro" id="IPR038765">
    <property type="entry name" value="Papain-like_cys_pep_sf"/>
</dbReference>
<dbReference type="GO" id="GO:0007528">
    <property type="term" value="P:neuromuscular junction development"/>
    <property type="evidence" value="ECO:0007669"/>
    <property type="project" value="TreeGrafter"/>
</dbReference>
<feature type="domain" description="Transglutaminase-like" evidence="3">
    <location>
        <begin position="243"/>
        <end position="311"/>
    </location>
</feature>
<dbReference type="OrthoDB" id="6129702at2759"/>
<organism evidence="4 5">
    <name type="scientific">Podarcis muralis</name>
    <name type="common">Wall lizard</name>
    <name type="synonym">Lacerta muralis</name>
    <dbReference type="NCBI Taxonomy" id="64176"/>
    <lineage>
        <taxon>Eukaryota</taxon>
        <taxon>Metazoa</taxon>
        <taxon>Chordata</taxon>
        <taxon>Craniata</taxon>
        <taxon>Vertebrata</taxon>
        <taxon>Euteleostomi</taxon>
        <taxon>Lepidosauria</taxon>
        <taxon>Squamata</taxon>
        <taxon>Bifurcata</taxon>
        <taxon>Unidentata</taxon>
        <taxon>Episquamata</taxon>
        <taxon>Laterata</taxon>
        <taxon>Lacertibaenia</taxon>
        <taxon>Lacertidae</taxon>
        <taxon>Podarcis</taxon>
    </lineage>
</organism>
<feature type="region of interest" description="Disordered" evidence="1">
    <location>
        <begin position="40"/>
        <end position="76"/>
    </location>
</feature>
<dbReference type="GeneTree" id="ENSGT00390000002887"/>
<dbReference type="Pfam" id="PF01841">
    <property type="entry name" value="Transglut_core"/>
    <property type="match status" value="1"/>
</dbReference>
<dbReference type="Gene3D" id="3.10.620.30">
    <property type="match status" value="1"/>
</dbReference>
<dbReference type="Ensembl" id="ENSPMRT00000014589.1">
    <property type="protein sequence ID" value="ENSPMRP00000013656.1"/>
    <property type="gene ID" value="ENSPMRG00000009138.1"/>
</dbReference>
<keyword evidence="5" id="KW-1185">Reference proteome</keyword>
<name>A0A670IPQ1_PODMU</name>
<sequence length="689" mass="77348">MAFHDGLSRTQQILLAIFCFPLLPFYLCYLCFATSEEDKGQPDSLDQVEEGTVQQSNRQRRLAARAEEGTGQEINENPRITGHAAETHNEDHLPGVTYEPKQNQITVEIHPRHSTSRSKKKFSFRKGIQVFPEWTGKDNEGFQDDGEKGSKPSKGQVLYDYPWDKSSLKTLPIDLTQFKELDAYASKVNVRNSVANLVSALLQKAHSDLEKVRAIWMWICRHIEYDVEGYHNLDKVSCEAADVLRSGKGVCAGYSGLFEEMCSIAGIQCKKLSGYAKGAGYKPGNVFKGASDHAWNVVHLDGSWHLLDSTWGSGYADVDKKSFAFRYNEFYFLTHPALFINDHFPEDHSWQLLKRTLSLQQFERDVWYKPAFYSVGLIGTSTATSVIETENGKATVSIESRSPTLFLCDLNGAKEQCFMTLQRNGMTVEVYPQEVGTHSLDIFAKPSKSKEEDYSHVLNYSLVCRSVDESFRLPKPLIQPVGPSWQSEEKGILEALPESPIIHTDDGRCVVTFTRTSDLDFFATLDSDTSRTPEDVRRRHIWTTRWGTKVELKVHLPHAGDFALHIWAKKASDPGSSHCALSYLISCPNKKVTWPVFPQSYTNWEDAFELVAPLAGVLPANRDVTFKLKLPGADGVSVECGKSRPLRLSEDGFWEGTCSTSGGSTVTVRMAKGGSNTFWSLLEYKVESH</sequence>
<dbReference type="GO" id="GO:0005737">
    <property type="term" value="C:cytoplasm"/>
    <property type="evidence" value="ECO:0007669"/>
    <property type="project" value="TreeGrafter"/>
</dbReference>
<feature type="region of interest" description="Disordered" evidence="1">
    <location>
        <begin position="135"/>
        <end position="156"/>
    </location>
</feature>
<dbReference type="Proteomes" id="UP000472272">
    <property type="component" value="Chromosome 2"/>
</dbReference>
<evidence type="ECO:0000313" key="5">
    <source>
        <dbReference type="Proteomes" id="UP000472272"/>
    </source>
</evidence>
<dbReference type="SMART" id="SM00460">
    <property type="entry name" value="TGc"/>
    <property type="match status" value="1"/>
</dbReference>
<dbReference type="OMA" id="WGTKVEL"/>
<dbReference type="GO" id="GO:0007517">
    <property type="term" value="P:muscle organ development"/>
    <property type="evidence" value="ECO:0007669"/>
    <property type="project" value="TreeGrafter"/>
</dbReference>
<dbReference type="AlphaFoldDB" id="A0A670IPQ1"/>
<keyword evidence="2" id="KW-0812">Transmembrane</keyword>
<evidence type="ECO:0000256" key="1">
    <source>
        <dbReference type="SAM" id="MobiDB-lite"/>
    </source>
</evidence>
<evidence type="ECO:0000313" key="4">
    <source>
        <dbReference type="Ensembl" id="ENSPMRP00000013656.1"/>
    </source>
</evidence>
<keyword evidence="2" id="KW-1133">Transmembrane helix</keyword>
<feature type="transmembrane region" description="Helical" evidence="2">
    <location>
        <begin position="12"/>
        <end position="35"/>
    </location>
</feature>
<dbReference type="InterPro" id="IPR056564">
    <property type="entry name" value="Ig-like_KY"/>
</dbReference>
<reference evidence="4" key="3">
    <citation type="submission" date="2025-09" db="UniProtKB">
        <authorList>
            <consortium name="Ensembl"/>
        </authorList>
    </citation>
    <scope>IDENTIFICATION</scope>
</reference>
<dbReference type="RefSeq" id="XP_028575794.1">
    <property type="nucleotide sequence ID" value="XM_028719961.1"/>
</dbReference>
<dbReference type="SUPFAM" id="SSF54001">
    <property type="entry name" value="Cysteine proteinases"/>
    <property type="match status" value="1"/>
</dbReference>
<reference evidence="4 5" key="1">
    <citation type="journal article" date="2019" name="Proc. Natl. Acad. Sci. U.S.A.">
        <title>Regulatory changes in pterin and carotenoid genes underlie balanced color polymorphisms in the wall lizard.</title>
        <authorList>
            <person name="Andrade P."/>
            <person name="Pinho C."/>
            <person name="Perez I de Lanuza G."/>
            <person name="Afonso S."/>
            <person name="Brejcha J."/>
            <person name="Rubin C.J."/>
            <person name="Wallerman O."/>
            <person name="Pereira P."/>
            <person name="Sabatino S.J."/>
            <person name="Bellati A."/>
            <person name="Pellitteri-Rosa D."/>
            <person name="Bosakova Z."/>
            <person name="Bunikis I."/>
            <person name="Carretero M.A."/>
            <person name="Feiner N."/>
            <person name="Marsik P."/>
            <person name="Pauperio F."/>
            <person name="Salvi D."/>
            <person name="Soler L."/>
            <person name="While G.M."/>
            <person name="Uller T."/>
            <person name="Font E."/>
            <person name="Andersson L."/>
            <person name="Carneiro M."/>
        </authorList>
    </citation>
    <scope>NUCLEOTIDE SEQUENCE</scope>
</reference>
<reference evidence="4" key="2">
    <citation type="submission" date="2025-08" db="UniProtKB">
        <authorList>
            <consortium name="Ensembl"/>
        </authorList>
    </citation>
    <scope>IDENTIFICATION</scope>
</reference>
<gene>
    <name evidence="4" type="primary">LOC114592091</name>
</gene>
<dbReference type="PANTHER" id="PTHR46333">
    <property type="entry name" value="CYTOKINESIS PROTEIN 3"/>
    <property type="match status" value="1"/>
</dbReference>
<dbReference type="PANTHER" id="PTHR46333:SF3">
    <property type="entry name" value="KYPHOSCOLIOSIS PEPTIDASE"/>
    <property type="match status" value="1"/>
</dbReference>
<dbReference type="InterPro" id="IPR002931">
    <property type="entry name" value="Transglutaminase-like"/>
</dbReference>
<evidence type="ECO:0000256" key="2">
    <source>
        <dbReference type="SAM" id="Phobius"/>
    </source>
</evidence>
<feature type="compositionally biased region" description="Basic and acidic residues" evidence="1">
    <location>
        <begin position="135"/>
        <end position="150"/>
    </location>
</feature>
<evidence type="ECO:0000259" key="3">
    <source>
        <dbReference type="SMART" id="SM00460"/>
    </source>
</evidence>
<dbReference type="Pfam" id="PF23265">
    <property type="entry name" value="Ig-like_KY"/>
    <property type="match status" value="2"/>
</dbReference>
<dbReference type="InterPro" id="IPR052557">
    <property type="entry name" value="CAP/Cytokinesis_protein"/>
</dbReference>
<dbReference type="GeneID" id="114592091"/>
<protein>
    <submittedName>
        <fullName evidence="4">Kyphoscoliosis peptidase-like</fullName>
    </submittedName>
</protein>
<keyword evidence="2" id="KW-0472">Membrane</keyword>
<dbReference type="KEGG" id="pmua:114592091"/>